<dbReference type="InterPro" id="IPR000209">
    <property type="entry name" value="Peptidase_S8/S53_dom"/>
</dbReference>
<gene>
    <name evidence="12" type="primary">LOC109470041</name>
</gene>
<dbReference type="PROSITE" id="PS00136">
    <property type="entry name" value="SUBTILASE_ASP"/>
    <property type="match status" value="1"/>
</dbReference>
<evidence type="ECO:0000313" key="12">
    <source>
        <dbReference type="RefSeq" id="XP_019624377.1"/>
    </source>
</evidence>
<evidence type="ECO:0000256" key="1">
    <source>
        <dbReference type="ARBA" id="ARBA00011073"/>
    </source>
</evidence>
<dbReference type="GO" id="GO:0005615">
    <property type="term" value="C:extracellular space"/>
    <property type="evidence" value="ECO:0007669"/>
    <property type="project" value="TreeGrafter"/>
</dbReference>
<dbReference type="InterPro" id="IPR041051">
    <property type="entry name" value="PCSK9_C3"/>
</dbReference>
<dbReference type="AlphaFoldDB" id="A0A6P4YZX4"/>
<dbReference type="Pfam" id="PF18463">
    <property type="entry name" value="PCSK9_C3"/>
    <property type="match status" value="1"/>
</dbReference>
<dbReference type="Pfam" id="PF00082">
    <property type="entry name" value="Peptidase_S8"/>
    <property type="match status" value="1"/>
</dbReference>
<dbReference type="InterPro" id="IPR034193">
    <property type="entry name" value="PCSK9_ProteinaseK-like"/>
</dbReference>
<dbReference type="GO" id="GO:0004252">
    <property type="term" value="F:serine-type endopeptidase activity"/>
    <property type="evidence" value="ECO:0007669"/>
    <property type="project" value="UniProtKB-UniRule"/>
</dbReference>
<protein>
    <submittedName>
        <fullName evidence="12">Uncharacterized protein LOC109470041</fullName>
    </submittedName>
</protein>
<dbReference type="PANTHER" id="PTHR43806:SF60">
    <property type="entry name" value="PROPROTEIN CONVERTASE SUBTILISIN_KEXIN TYPE 9"/>
    <property type="match status" value="1"/>
</dbReference>
<keyword evidence="4 5" id="KW-0720">Serine protease</keyword>
<dbReference type="InterPro" id="IPR036852">
    <property type="entry name" value="Peptidase_S8/S53_dom_sf"/>
</dbReference>
<dbReference type="Gene3D" id="3.40.50.200">
    <property type="entry name" value="Peptidase S8/S53 domain"/>
    <property type="match status" value="1"/>
</dbReference>
<evidence type="ECO:0000259" key="8">
    <source>
        <dbReference type="Pfam" id="PF00082"/>
    </source>
</evidence>
<keyword evidence="2 5" id="KW-0645">Protease</keyword>
<evidence type="ECO:0000259" key="10">
    <source>
        <dbReference type="Pfam" id="PF18463"/>
    </source>
</evidence>
<evidence type="ECO:0000259" key="9">
    <source>
        <dbReference type="Pfam" id="PF18459"/>
    </source>
</evidence>
<dbReference type="RefSeq" id="XP_019624377.1">
    <property type="nucleotide sequence ID" value="XM_019768818.1"/>
</dbReference>
<dbReference type="SUPFAM" id="SSF52743">
    <property type="entry name" value="Subtilisin-like"/>
    <property type="match status" value="1"/>
</dbReference>
<evidence type="ECO:0000313" key="11">
    <source>
        <dbReference type="Proteomes" id="UP000515135"/>
    </source>
</evidence>
<evidence type="ECO:0000256" key="6">
    <source>
        <dbReference type="RuleBase" id="RU003355"/>
    </source>
</evidence>
<dbReference type="GeneID" id="109470041"/>
<dbReference type="PROSITE" id="PS51892">
    <property type="entry name" value="SUBTILASE"/>
    <property type="match status" value="1"/>
</dbReference>
<dbReference type="InterPro" id="IPR023828">
    <property type="entry name" value="Peptidase_S8_Ser-AS"/>
</dbReference>
<name>A0A6P4YZX4_BRABE</name>
<dbReference type="Proteomes" id="UP000515135">
    <property type="component" value="Unplaced"/>
</dbReference>
<dbReference type="Pfam" id="PF18459">
    <property type="entry name" value="PCSK9_C1"/>
    <property type="match status" value="1"/>
</dbReference>
<dbReference type="InterPro" id="IPR050131">
    <property type="entry name" value="Peptidase_S8_subtilisin-like"/>
</dbReference>
<keyword evidence="7" id="KW-0732">Signal</keyword>
<dbReference type="GO" id="GO:0006508">
    <property type="term" value="P:proteolysis"/>
    <property type="evidence" value="ECO:0007669"/>
    <property type="project" value="UniProtKB-KW"/>
</dbReference>
<accession>A0A6P4YZX4</accession>
<feature type="active site" description="Charge relay system" evidence="5">
    <location>
        <position position="397"/>
    </location>
</feature>
<evidence type="ECO:0000256" key="3">
    <source>
        <dbReference type="ARBA" id="ARBA00022801"/>
    </source>
</evidence>
<evidence type="ECO:0000256" key="2">
    <source>
        <dbReference type="ARBA" id="ARBA00022670"/>
    </source>
</evidence>
<organism evidence="11 12">
    <name type="scientific">Branchiostoma belcheri</name>
    <name type="common">Amphioxus</name>
    <dbReference type="NCBI Taxonomy" id="7741"/>
    <lineage>
        <taxon>Eukaryota</taxon>
        <taxon>Metazoa</taxon>
        <taxon>Chordata</taxon>
        <taxon>Cephalochordata</taxon>
        <taxon>Leptocardii</taxon>
        <taxon>Amphioxiformes</taxon>
        <taxon>Branchiostomatidae</taxon>
        <taxon>Branchiostoma</taxon>
    </lineage>
</organism>
<dbReference type="PROSITE" id="PS00138">
    <property type="entry name" value="SUBTILASE_SER"/>
    <property type="match status" value="1"/>
</dbReference>
<comment type="similarity">
    <text evidence="1 5 6">Belongs to the peptidase S8 family.</text>
</comment>
<evidence type="ECO:0000256" key="4">
    <source>
        <dbReference type="ARBA" id="ARBA00022825"/>
    </source>
</evidence>
<feature type="domain" description="Proprotein convertase subtilisin/kexin type 9 C-terminal" evidence="9">
    <location>
        <begin position="468"/>
        <end position="544"/>
    </location>
</feature>
<dbReference type="FunFam" id="3.40.50.200:FF:000016">
    <property type="entry name" value="Proprotein convertase subtilisin/kexin type 9"/>
    <property type="match status" value="1"/>
</dbReference>
<keyword evidence="11" id="KW-1185">Reference proteome</keyword>
<proteinExistence type="inferred from homology"/>
<dbReference type="PRINTS" id="PR00723">
    <property type="entry name" value="SUBTILISIN"/>
</dbReference>
<feature type="domain" description="Peptidase S8/S53" evidence="8">
    <location>
        <begin position="190"/>
        <end position="432"/>
    </location>
</feature>
<dbReference type="InterPro" id="IPR041254">
    <property type="entry name" value="PCSK9_C1"/>
</dbReference>
<feature type="active site" description="Charge relay system" evidence="5">
    <location>
        <position position="235"/>
    </location>
</feature>
<dbReference type="Gene3D" id="2.60.120.690">
    <property type="entry name" value="Proprotein convertase subtilisin/kexin type 9"/>
    <property type="match status" value="1"/>
</dbReference>
<evidence type="ECO:0000256" key="7">
    <source>
        <dbReference type="SAM" id="SignalP"/>
    </source>
</evidence>
<feature type="chain" id="PRO_5028251173" evidence="7">
    <location>
        <begin position="20"/>
        <end position="704"/>
    </location>
</feature>
<evidence type="ECO:0000256" key="5">
    <source>
        <dbReference type="PROSITE-ProRule" id="PRU01240"/>
    </source>
</evidence>
<keyword evidence="3 5" id="KW-0378">Hydrolase</keyword>
<dbReference type="InterPro" id="IPR015500">
    <property type="entry name" value="Peptidase_S8_subtilisin-rel"/>
</dbReference>
<dbReference type="OrthoDB" id="206201at2759"/>
<sequence length="704" mass="75555">MLLRMRWCVVAVVFGVCLAEGAWSVGRRPRERPREQPREESQDLPEVPAVVMETVLGGYHGNLRPVFRGDPETRVKDKYIVMLKGGATRTTLDRVIQQFQAKVDLVSRVAKRLGVQLDFGEISDVMDQLLMVIVARLPVVGLTIMRTLRDVDFIEEVQTVAMCSEEWHLDRLDQTTLPLDRRQFRRNGEGSDVDVYVLDSGIRYSHQEFEGRVSWSGYDAFDPDGTNQGADENGHGTHVAALVGGRRYGVAGGARLRSVRVLDDLGRGDSSTILLGINHVAKQVKKNPAGRRSVVVMSLRGPRTASNASTLNQMARELVVGTGVPVVAAAGNDRQDACKYVPASEDEVITVGGTSPADGTYRGTNYGRCVGILAPATRVRSAGARCDTCSRVRSGTSFAAPLVAGAVVAMLDSDPSLTPAQIRMKLLQTAVNDGIDLSDVPADARLQTPNKLLHIPDRAAFQPGVTPACRTVWSIKSGGGDGDPASAACNVNETIMGCSSLAAEGDMRAGEFNTDLPGGRQACVAVNGAGGTGVYAAARCCTWPGARCYLRESRKSSRRDAVEVKAKCDRTVLSCDMLVGCSARTETGYTDGARPERSRLFGLFPSALRKCAAQNGQGGSDVTAHATCCKSRDMNCQAIWSEQAKRGENQVAVTCPSDTVLTGCNVHVNDGRAEGAYPVDNKCMARGQGVKAVAICCKRKRGLF</sequence>
<reference evidence="12" key="1">
    <citation type="submission" date="2025-08" db="UniProtKB">
        <authorList>
            <consortium name="RefSeq"/>
        </authorList>
    </citation>
    <scope>IDENTIFICATION</scope>
    <source>
        <tissue evidence="12">Gonad</tissue>
    </source>
</reference>
<dbReference type="PANTHER" id="PTHR43806">
    <property type="entry name" value="PEPTIDASE S8"/>
    <property type="match status" value="1"/>
</dbReference>
<dbReference type="KEGG" id="bbel:109470041"/>
<feature type="domain" description="Proprotein convertase subtilisin/kexin type 9 C-terminal" evidence="10">
    <location>
        <begin position="643"/>
        <end position="699"/>
    </location>
</feature>
<dbReference type="InterPro" id="IPR023827">
    <property type="entry name" value="Peptidase_S8_Asp-AS"/>
</dbReference>
<feature type="signal peptide" evidence="7">
    <location>
        <begin position="1"/>
        <end position="19"/>
    </location>
</feature>
<feature type="active site" description="Charge relay system" evidence="5">
    <location>
        <position position="199"/>
    </location>
</feature>
<dbReference type="CDD" id="cd04077">
    <property type="entry name" value="Peptidases_S8_PCSK9_ProteinaseK_like"/>
    <property type="match status" value="1"/>
</dbReference>